<gene>
    <name evidence="2" type="ORF">POM88_047814</name>
</gene>
<dbReference type="PANTHER" id="PTHR33736">
    <property type="entry name" value="F-BOX PROTEIN-RELATED"/>
    <property type="match status" value="1"/>
</dbReference>
<sequence length="335" mass="38772">MNSTKITDLYPEIMATHILTLIDHLSLASTALASSHLHALCNHESIWTKICNSKWQSTKHLLLQNAISSLPGGHRSFFYDSYPILEFGNKYKYSWYNRNDTTPVLQRPEHLLSAVDIQYKNKAIYSNVDVINTSTEIFASSSFKVGALDQKESVRLSVKYEDEEDIHLSNLKENMTLSWIIIDPTQKRAANISSQLPVTVRRHWIDGDIEVKYAIIMPRDSSADISELVEIRIIVMLEWEEEKTYLKLRKVSLQVHDMDSMCLQGRESLRILQKAIQCGTRKKTKRDVVTGRYKIYVNKKRSRREGRDKRQHKILASIFLVALIMPVFFKVATLW</sequence>
<evidence type="ECO:0000313" key="2">
    <source>
        <dbReference type="EMBL" id="KAK1354558.1"/>
    </source>
</evidence>
<reference evidence="2" key="2">
    <citation type="submission" date="2023-05" db="EMBL/GenBank/DDBJ databases">
        <authorList>
            <person name="Schelkunov M.I."/>
        </authorList>
    </citation>
    <scope>NUCLEOTIDE SEQUENCE</scope>
    <source>
        <strain evidence="2">Hsosn_3</strain>
        <tissue evidence="2">Leaf</tissue>
    </source>
</reference>
<organism evidence="2 3">
    <name type="scientific">Heracleum sosnowskyi</name>
    <dbReference type="NCBI Taxonomy" id="360622"/>
    <lineage>
        <taxon>Eukaryota</taxon>
        <taxon>Viridiplantae</taxon>
        <taxon>Streptophyta</taxon>
        <taxon>Embryophyta</taxon>
        <taxon>Tracheophyta</taxon>
        <taxon>Spermatophyta</taxon>
        <taxon>Magnoliopsida</taxon>
        <taxon>eudicotyledons</taxon>
        <taxon>Gunneridae</taxon>
        <taxon>Pentapetalae</taxon>
        <taxon>asterids</taxon>
        <taxon>campanulids</taxon>
        <taxon>Apiales</taxon>
        <taxon>Apiaceae</taxon>
        <taxon>Apioideae</taxon>
        <taxon>apioid superclade</taxon>
        <taxon>Tordylieae</taxon>
        <taxon>Tordyliinae</taxon>
        <taxon>Heracleum</taxon>
    </lineage>
</organism>
<dbReference type="PANTHER" id="PTHR33736:SF34">
    <property type="entry name" value="F-BOX-LIKE DOMAIN SUPERFAMILY PROTEIN"/>
    <property type="match status" value="1"/>
</dbReference>
<name>A0AAD8LZZ5_9APIA</name>
<dbReference type="Proteomes" id="UP001237642">
    <property type="component" value="Unassembled WGS sequence"/>
</dbReference>
<dbReference type="AlphaFoldDB" id="A0AAD8LZZ5"/>
<dbReference type="InterPro" id="IPR045283">
    <property type="entry name" value="AT3G44326-like"/>
</dbReference>
<keyword evidence="1" id="KW-1133">Transmembrane helix</keyword>
<protein>
    <submittedName>
        <fullName evidence="2">F-box domain containing protein</fullName>
    </submittedName>
</protein>
<dbReference type="InterPro" id="IPR036047">
    <property type="entry name" value="F-box-like_dom_sf"/>
</dbReference>
<evidence type="ECO:0000313" key="3">
    <source>
        <dbReference type="Proteomes" id="UP001237642"/>
    </source>
</evidence>
<proteinExistence type="predicted"/>
<dbReference type="Gene3D" id="1.20.1280.50">
    <property type="match status" value="1"/>
</dbReference>
<dbReference type="EMBL" id="JAUIZM010000011">
    <property type="protein sequence ID" value="KAK1354558.1"/>
    <property type="molecule type" value="Genomic_DNA"/>
</dbReference>
<evidence type="ECO:0000256" key="1">
    <source>
        <dbReference type="SAM" id="Phobius"/>
    </source>
</evidence>
<dbReference type="SUPFAM" id="SSF81383">
    <property type="entry name" value="F-box domain"/>
    <property type="match status" value="1"/>
</dbReference>
<reference evidence="2" key="1">
    <citation type="submission" date="2023-02" db="EMBL/GenBank/DDBJ databases">
        <title>Genome of toxic invasive species Heracleum sosnowskyi carries increased number of genes despite the absence of recent whole-genome duplications.</title>
        <authorList>
            <person name="Schelkunov M."/>
            <person name="Shtratnikova V."/>
            <person name="Makarenko M."/>
            <person name="Klepikova A."/>
            <person name="Omelchenko D."/>
            <person name="Novikova G."/>
            <person name="Obukhova E."/>
            <person name="Bogdanov V."/>
            <person name="Penin A."/>
            <person name="Logacheva M."/>
        </authorList>
    </citation>
    <scope>NUCLEOTIDE SEQUENCE</scope>
    <source>
        <strain evidence="2">Hsosn_3</strain>
        <tissue evidence="2">Leaf</tissue>
    </source>
</reference>
<keyword evidence="3" id="KW-1185">Reference proteome</keyword>
<accession>A0AAD8LZZ5</accession>
<keyword evidence="1" id="KW-0812">Transmembrane</keyword>
<feature type="transmembrane region" description="Helical" evidence="1">
    <location>
        <begin position="314"/>
        <end position="332"/>
    </location>
</feature>
<comment type="caution">
    <text evidence="2">The sequence shown here is derived from an EMBL/GenBank/DDBJ whole genome shotgun (WGS) entry which is preliminary data.</text>
</comment>
<keyword evidence="1" id="KW-0472">Membrane</keyword>